<proteinExistence type="inferred from homology"/>
<dbReference type="GO" id="GO:0005886">
    <property type="term" value="C:plasma membrane"/>
    <property type="evidence" value="ECO:0007669"/>
    <property type="project" value="UniProtKB-SubCell"/>
</dbReference>
<feature type="domain" description="ABC transmembrane type-1" evidence="11">
    <location>
        <begin position="75"/>
        <end position="287"/>
    </location>
</feature>
<keyword evidence="5" id="KW-0997">Cell inner membrane</keyword>
<organism evidence="12">
    <name type="scientific">uncultured delta proteobacterium</name>
    <dbReference type="NCBI Taxonomy" id="34034"/>
    <lineage>
        <taxon>Bacteria</taxon>
        <taxon>Deltaproteobacteria</taxon>
        <taxon>environmental samples</taxon>
    </lineage>
</organism>
<evidence type="ECO:0000259" key="11">
    <source>
        <dbReference type="PROSITE" id="PS50928"/>
    </source>
</evidence>
<feature type="transmembrane region" description="Helical" evidence="10">
    <location>
        <begin position="12"/>
        <end position="34"/>
    </location>
</feature>
<evidence type="ECO:0000256" key="5">
    <source>
        <dbReference type="ARBA" id="ARBA00022519"/>
    </source>
</evidence>
<dbReference type="Pfam" id="PF00528">
    <property type="entry name" value="BPD_transp_1"/>
    <property type="match status" value="1"/>
</dbReference>
<evidence type="ECO:0000256" key="10">
    <source>
        <dbReference type="RuleBase" id="RU363032"/>
    </source>
</evidence>
<dbReference type="InterPro" id="IPR000515">
    <property type="entry name" value="MetI-like"/>
</dbReference>
<dbReference type="EMBL" id="FLUQ01000002">
    <property type="protein sequence ID" value="SBW06678.1"/>
    <property type="molecule type" value="Genomic_DNA"/>
</dbReference>
<evidence type="ECO:0000256" key="7">
    <source>
        <dbReference type="ARBA" id="ARBA00022989"/>
    </source>
</evidence>
<protein>
    <recommendedName>
        <fullName evidence="9">sn-glycerol-3-phosphate transport system permease protein UgpA</fullName>
    </recommendedName>
</protein>
<feature type="transmembrane region" description="Helical" evidence="10">
    <location>
        <begin position="160"/>
        <end position="184"/>
    </location>
</feature>
<evidence type="ECO:0000256" key="1">
    <source>
        <dbReference type="ARBA" id="ARBA00004429"/>
    </source>
</evidence>
<keyword evidence="3 10" id="KW-0813">Transport</keyword>
<dbReference type="PANTHER" id="PTHR43227:SF9">
    <property type="entry name" value="SN-GLYCEROL-3-PHOSPHATE TRANSPORT SYSTEM PERMEASE PROTEIN UGPA"/>
    <property type="match status" value="1"/>
</dbReference>
<evidence type="ECO:0000256" key="6">
    <source>
        <dbReference type="ARBA" id="ARBA00022692"/>
    </source>
</evidence>
<dbReference type="PROSITE" id="PS50928">
    <property type="entry name" value="ABC_TM1"/>
    <property type="match status" value="1"/>
</dbReference>
<keyword evidence="6 10" id="KW-0812">Transmembrane</keyword>
<evidence type="ECO:0000256" key="9">
    <source>
        <dbReference type="ARBA" id="ARBA00040780"/>
    </source>
</evidence>
<dbReference type="CDD" id="cd06261">
    <property type="entry name" value="TM_PBP2"/>
    <property type="match status" value="1"/>
</dbReference>
<evidence type="ECO:0000313" key="12">
    <source>
        <dbReference type="EMBL" id="SBW06678.1"/>
    </source>
</evidence>
<gene>
    <name evidence="12" type="primary">ugpA</name>
    <name evidence="12" type="ORF">KL86DPRO_20701</name>
</gene>
<feature type="transmembrane region" description="Helical" evidence="10">
    <location>
        <begin position="205"/>
        <end position="228"/>
    </location>
</feature>
<keyword evidence="7 10" id="KW-1133">Transmembrane helix</keyword>
<feature type="transmembrane region" description="Helical" evidence="10">
    <location>
        <begin position="271"/>
        <end position="291"/>
    </location>
</feature>
<sequence>MQEKRVAFTNPKTFWLAAAFVLPQLAVTAVFFFYPAGQAILGSFFMEDAFGTSKMFVGLANYETLLTSGDYLHTLWVTAVFSVAVVLIAMGLALLMAIVADQALSGARVYKSIAVVPYAVAPPLAGVLWLFLFNPSGGAMTQVLSWFGVTWNHMMNGDQALLLVILAASWKQISYNFLFFLAGLQAIPKSLVEAAAIDGAGFWRRFATIIFPLLSPTTFFLLVVNTIYSLFETFGIVHAVTSGGPAKATETLIYKVYNDGFVGLDFGGSSAQSVILMLMVIALTFLQFRFIEKNVSY</sequence>
<keyword evidence="8 10" id="KW-0472">Membrane</keyword>
<dbReference type="NCBIfam" id="NF007852">
    <property type="entry name" value="PRK10561.1"/>
    <property type="match status" value="1"/>
</dbReference>
<dbReference type="InterPro" id="IPR050809">
    <property type="entry name" value="UgpAE/MalFG_permease"/>
</dbReference>
<evidence type="ECO:0000256" key="3">
    <source>
        <dbReference type="ARBA" id="ARBA00022448"/>
    </source>
</evidence>
<dbReference type="Gene3D" id="1.10.3720.10">
    <property type="entry name" value="MetI-like"/>
    <property type="match status" value="1"/>
</dbReference>
<evidence type="ECO:0000256" key="8">
    <source>
        <dbReference type="ARBA" id="ARBA00023136"/>
    </source>
</evidence>
<keyword evidence="4" id="KW-1003">Cell membrane</keyword>
<dbReference type="PANTHER" id="PTHR43227">
    <property type="entry name" value="BLL4140 PROTEIN"/>
    <property type="match status" value="1"/>
</dbReference>
<evidence type="ECO:0000256" key="2">
    <source>
        <dbReference type="ARBA" id="ARBA00011557"/>
    </source>
</evidence>
<comment type="subcellular location">
    <subcellularLocation>
        <location evidence="1">Cell inner membrane</location>
        <topology evidence="1">Multi-pass membrane protein</topology>
    </subcellularLocation>
    <subcellularLocation>
        <location evidence="10">Cell membrane</location>
        <topology evidence="10">Multi-pass membrane protein</topology>
    </subcellularLocation>
</comment>
<reference evidence="12" key="1">
    <citation type="submission" date="2016-04" db="EMBL/GenBank/DDBJ databases">
        <authorList>
            <person name="Evans L.H."/>
            <person name="Alamgir A."/>
            <person name="Owens N."/>
            <person name="Weber N.D."/>
            <person name="Virtaneva K."/>
            <person name="Barbian K."/>
            <person name="Babar A."/>
            <person name="Rosenke K."/>
        </authorList>
    </citation>
    <scope>NUCLEOTIDE SEQUENCE</scope>
    <source>
        <strain evidence="12">86</strain>
    </source>
</reference>
<comment type="similarity">
    <text evidence="10">Belongs to the binding-protein-dependent transport system permease family.</text>
</comment>
<feature type="transmembrane region" description="Helical" evidence="10">
    <location>
        <begin position="112"/>
        <end position="132"/>
    </location>
</feature>
<evidence type="ECO:0000256" key="4">
    <source>
        <dbReference type="ARBA" id="ARBA00022475"/>
    </source>
</evidence>
<feature type="transmembrane region" description="Helical" evidence="10">
    <location>
        <begin position="75"/>
        <end position="100"/>
    </location>
</feature>
<dbReference type="AlphaFoldDB" id="A0A212K4Y1"/>
<dbReference type="SUPFAM" id="SSF161098">
    <property type="entry name" value="MetI-like"/>
    <property type="match status" value="1"/>
</dbReference>
<comment type="subunit">
    <text evidence="2">The complex is composed of two ATP-binding proteins (UgpC), two transmembrane proteins (UgpA and UgpE) and a solute-binding protein (UgpB).</text>
</comment>
<dbReference type="GO" id="GO:0055085">
    <property type="term" value="P:transmembrane transport"/>
    <property type="evidence" value="ECO:0007669"/>
    <property type="project" value="InterPro"/>
</dbReference>
<name>A0A212K4Y1_9DELT</name>
<dbReference type="InterPro" id="IPR035906">
    <property type="entry name" value="MetI-like_sf"/>
</dbReference>
<accession>A0A212K4Y1</accession>